<proteinExistence type="predicted"/>
<reference evidence="2" key="1">
    <citation type="journal article" date="2019" name="Int. J. Syst. Evol. Microbiol.">
        <title>The Global Catalogue of Microorganisms (GCM) 10K type strain sequencing project: providing services to taxonomists for standard genome sequencing and annotation.</title>
        <authorList>
            <consortium name="The Broad Institute Genomics Platform"/>
            <consortium name="The Broad Institute Genome Sequencing Center for Infectious Disease"/>
            <person name="Wu L."/>
            <person name="Ma J."/>
        </authorList>
    </citation>
    <scope>NUCLEOTIDE SEQUENCE [LARGE SCALE GENOMIC DNA]</scope>
    <source>
        <strain evidence="2">JCM 16923</strain>
    </source>
</reference>
<evidence type="ECO:0000313" key="1">
    <source>
        <dbReference type="EMBL" id="GAA3955732.1"/>
    </source>
</evidence>
<dbReference type="RefSeq" id="WP_344781839.1">
    <property type="nucleotide sequence ID" value="NZ_BAAAZW010000003.1"/>
</dbReference>
<dbReference type="Gene3D" id="1.10.860.10">
    <property type="entry name" value="DNAb Helicase, Chain A"/>
    <property type="match status" value="1"/>
</dbReference>
<name>A0ABP7NXQ1_9ACTN</name>
<evidence type="ECO:0000313" key="2">
    <source>
        <dbReference type="Proteomes" id="UP001418444"/>
    </source>
</evidence>
<dbReference type="InterPro" id="IPR016136">
    <property type="entry name" value="DNA_helicase_N/primase_C"/>
</dbReference>
<keyword evidence="2" id="KW-1185">Reference proteome</keyword>
<protein>
    <recommendedName>
        <fullName evidence="3">DNA helicase DnaB-like N-terminal domain-containing protein</fullName>
    </recommendedName>
</protein>
<comment type="caution">
    <text evidence="1">The sequence shown here is derived from an EMBL/GenBank/DDBJ whole genome shotgun (WGS) entry which is preliminary data.</text>
</comment>
<evidence type="ECO:0008006" key="3">
    <source>
        <dbReference type="Google" id="ProtNLM"/>
    </source>
</evidence>
<dbReference type="Proteomes" id="UP001418444">
    <property type="component" value="Unassembled WGS sequence"/>
</dbReference>
<dbReference type="EMBL" id="BAAAZW010000003">
    <property type="protein sequence ID" value="GAA3955732.1"/>
    <property type="molecule type" value="Genomic_DNA"/>
</dbReference>
<gene>
    <name evidence="1" type="ORF">GCM10022231_13000</name>
</gene>
<accession>A0ABP7NXQ1</accession>
<sequence length="207" mass="21979">MSDADRRPELETVTSHDDVAGLGVPVDIDEIEATITVEREALTALIWAPADLTTAVVHALVGDVGARDGPGVIASSAPLFYLPDHGAVFARIIDSVDAGAPLAPGDLASAFAVTETTAGFRNLLMELASPNPAGPWPLPTDADLPRLALAVVDQWHRRGYRALLDRMGTVLVTERSDDLGPHWEALSRHQRSAEKTRDAVRAALAAL</sequence>
<organism evidence="1 2">
    <name type="scientific">Gordonia caeni</name>
    <dbReference type="NCBI Taxonomy" id="1007097"/>
    <lineage>
        <taxon>Bacteria</taxon>
        <taxon>Bacillati</taxon>
        <taxon>Actinomycetota</taxon>
        <taxon>Actinomycetes</taxon>
        <taxon>Mycobacteriales</taxon>
        <taxon>Gordoniaceae</taxon>
        <taxon>Gordonia</taxon>
    </lineage>
</organism>